<accession>A0AAW9EDI1</accession>
<protein>
    <submittedName>
        <fullName evidence="7">Glutathionylspermidine synthase family protein</fullName>
    </submittedName>
</protein>
<reference evidence="7" key="1">
    <citation type="submission" date="2023-11" db="EMBL/GenBank/DDBJ databases">
        <title>Detection of rare carbapenemases in Enterobacterales - comparison of two colorimetric and two CIM-based carbapenemase assays.</title>
        <authorList>
            <person name="Schaffarczyk L."/>
            <person name="Noster J."/>
            <person name="Stelzer Y."/>
            <person name="Sattler J."/>
            <person name="Gatermann S."/>
            <person name="Hamprecht A."/>
        </authorList>
    </citation>
    <scope>NUCLEOTIDE SEQUENCE</scope>
    <source>
        <strain evidence="7">CIM-Cont-037</strain>
    </source>
</reference>
<keyword evidence="4" id="KW-0067">ATP-binding</keyword>
<evidence type="ECO:0000256" key="2">
    <source>
        <dbReference type="ARBA" id="ARBA00022723"/>
    </source>
</evidence>
<dbReference type="GO" id="GO:0046872">
    <property type="term" value="F:metal ion binding"/>
    <property type="evidence" value="ECO:0007669"/>
    <property type="project" value="UniProtKB-KW"/>
</dbReference>
<feature type="domain" description="Glutathionylspermidine synthase pre-ATP-grasp-like" evidence="6">
    <location>
        <begin position="3"/>
        <end position="77"/>
    </location>
</feature>
<evidence type="ECO:0000313" key="7">
    <source>
        <dbReference type="EMBL" id="MDX7019390.1"/>
    </source>
</evidence>
<keyword evidence="5" id="KW-0460">Magnesium</keyword>
<dbReference type="Proteomes" id="UP001279012">
    <property type="component" value="Unassembled WGS sequence"/>
</dbReference>
<evidence type="ECO:0000259" key="6">
    <source>
        <dbReference type="Pfam" id="PF03738"/>
    </source>
</evidence>
<dbReference type="AlphaFoldDB" id="A0AAW9EDI1"/>
<dbReference type="InterPro" id="IPR005494">
    <property type="entry name" value="GSPS_pre-ATP-grasp-like_dom"/>
</dbReference>
<proteinExistence type="predicted"/>
<evidence type="ECO:0000256" key="3">
    <source>
        <dbReference type="ARBA" id="ARBA00022741"/>
    </source>
</evidence>
<dbReference type="Pfam" id="PF03738">
    <property type="entry name" value="GSP_synth"/>
    <property type="match status" value="1"/>
</dbReference>
<feature type="non-terminal residue" evidence="7">
    <location>
        <position position="78"/>
    </location>
</feature>
<feature type="non-terminal residue" evidence="7">
    <location>
        <position position="1"/>
    </location>
</feature>
<evidence type="ECO:0000313" key="8">
    <source>
        <dbReference type="Proteomes" id="UP001279012"/>
    </source>
</evidence>
<sequence>IPSNKAILPILWQLFPDNPYLLDTEFTLTPRLSQSGYAVKPIAGRCGSNIGLVDHQENVLGETSGQFEHQENIYQELW</sequence>
<organism evidence="7 8">
    <name type="scientific">Klebsiella aerogenes</name>
    <name type="common">Enterobacter aerogenes</name>
    <dbReference type="NCBI Taxonomy" id="548"/>
    <lineage>
        <taxon>Bacteria</taxon>
        <taxon>Pseudomonadati</taxon>
        <taxon>Pseudomonadota</taxon>
        <taxon>Gammaproteobacteria</taxon>
        <taxon>Enterobacterales</taxon>
        <taxon>Enterobacteriaceae</taxon>
        <taxon>Klebsiella/Raoultella group</taxon>
        <taxon>Klebsiella</taxon>
    </lineage>
</organism>
<dbReference type="Gene3D" id="3.30.1490.330">
    <property type="match status" value="1"/>
</dbReference>
<evidence type="ECO:0000256" key="4">
    <source>
        <dbReference type="ARBA" id="ARBA00022840"/>
    </source>
</evidence>
<name>A0AAW9EDI1_KLEAE</name>
<comment type="caution">
    <text evidence="7">The sequence shown here is derived from an EMBL/GenBank/DDBJ whole genome shotgun (WGS) entry which is preliminary data.</text>
</comment>
<evidence type="ECO:0000256" key="5">
    <source>
        <dbReference type="ARBA" id="ARBA00022842"/>
    </source>
</evidence>
<keyword evidence="3" id="KW-0547">Nucleotide-binding</keyword>
<evidence type="ECO:0000256" key="1">
    <source>
        <dbReference type="ARBA" id="ARBA00022598"/>
    </source>
</evidence>
<dbReference type="SUPFAM" id="SSF56059">
    <property type="entry name" value="Glutathione synthetase ATP-binding domain-like"/>
    <property type="match status" value="1"/>
</dbReference>
<gene>
    <name evidence="7" type="ORF">SJ059_33745</name>
</gene>
<dbReference type="EMBL" id="JAWZZT010002013">
    <property type="protein sequence ID" value="MDX7019390.1"/>
    <property type="molecule type" value="Genomic_DNA"/>
</dbReference>
<dbReference type="GO" id="GO:0005524">
    <property type="term" value="F:ATP binding"/>
    <property type="evidence" value="ECO:0007669"/>
    <property type="project" value="UniProtKB-KW"/>
</dbReference>
<dbReference type="GO" id="GO:0016874">
    <property type="term" value="F:ligase activity"/>
    <property type="evidence" value="ECO:0007669"/>
    <property type="project" value="UniProtKB-KW"/>
</dbReference>
<keyword evidence="1" id="KW-0436">Ligase</keyword>
<keyword evidence="2" id="KW-0479">Metal-binding</keyword>